<feature type="transmembrane region" description="Helical" evidence="9">
    <location>
        <begin position="310"/>
        <end position="331"/>
    </location>
</feature>
<protein>
    <recommendedName>
        <fullName evidence="2">histidine kinase</fullName>
        <ecNumber evidence="2">2.7.13.3</ecNumber>
    </recommendedName>
</protein>
<dbReference type="Pfam" id="PF02518">
    <property type="entry name" value="HATPase_c"/>
    <property type="match status" value="1"/>
</dbReference>
<dbReference type="InterPro" id="IPR036890">
    <property type="entry name" value="HATPase_C_sf"/>
</dbReference>
<sequence>MILFGFTSTYGAEPLRLPGANDIRIIPYLSEYIDCSCSENASEVLKKWKAGQFKKLSGATVVNKGVTDCVHWFALHVINDSKYRENYLWSFYNDGIKFNVFELDSLGNKIIRSTQGSHFQRLSERDVPIRPVSFEFPMEAAEEKVFLLRTEVFGRQNLYFPTDISTKSDILIYELGFSFLLGRYFGFFFFAIVFNLCLFLILKKRFYAMMLGYISSLLAFNMIEYLHDVYVIPDGLYAVWTQIPKLTFLALTLYFNVYVFMTFVQQKKYFPNLSKKLILLNKLVLSATLIYLLLHFALNSNTYLVRVFQLIFAALLLTQTAFLLVNIWYCIKGKSPYIFHYLLGNSLIFLSVVMYLLNTFDIFYFPQFVRPGNIIFAFSVEIIYLMIVFSVKYKQDFDHFVADLAFAENKRRMLALELVMIQEKERSRIAQDIHDGIGGTLQGLRLLLSAEQLQQKNKVQEMLKDINGDFKRLIHQLAPKNLKSLGLCGSIQHDALTYGSVPKIELQCFGDEKVMPFDMKIHLFRIYQELITNALKHAIGVTLIEVDLAIDDHEVRLLVQDNGQGVATCMPENGNGIGMHSIRSRVDYYRGTFDFYLTKSGCSAQVIIPFKTNVDKI</sequence>
<evidence type="ECO:0000313" key="11">
    <source>
        <dbReference type="EMBL" id="GAA4131253.1"/>
    </source>
</evidence>
<evidence type="ECO:0000256" key="4">
    <source>
        <dbReference type="ARBA" id="ARBA00022679"/>
    </source>
</evidence>
<evidence type="ECO:0000313" key="12">
    <source>
        <dbReference type="Proteomes" id="UP001500101"/>
    </source>
</evidence>
<feature type="domain" description="Histidine kinase" evidence="10">
    <location>
        <begin position="523"/>
        <end position="612"/>
    </location>
</feature>
<feature type="transmembrane region" description="Helical" evidence="9">
    <location>
        <begin position="206"/>
        <end position="226"/>
    </location>
</feature>
<accession>A0ABP7Y5U3</accession>
<keyword evidence="6" id="KW-0418">Kinase</keyword>
<dbReference type="PANTHER" id="PTHR24421">
    <property type="entry name" value="NITRATE/NITRITE SENSOR PROTEIN NARX-RELATED"/>
    <property type="match status" value="1"/>
</dbReference>
<evidence type="ECO:0000256" key="9">
    <source>
        <dbReference type="SAM" id="Phobius"/>
    </source>
</evidence>
<keyword evidence="3" id="KW-0597">Phosphoprotein</keyword>
<keyword evidence="4" id="KW-0808">Transferase</keyword>
<dbReference type="Proteomes" id="UP001500101">
    <property type="component" value="Unassembled WGS sequence"/>
</dbReference>
<dbReference type="EC" id="2.7.13.3" evidence="2"/>
<dbReference type="Pfam" id="PF07730">
    <property type="entry name" value="HisKA_3"/>
    <property type="match status" value="1"/>
</dbReference>
<keyword evidence="9" id="KW-0472">Membrane</keyword>
<keyword evidence="5" id="KW-0547">Nucleotide-binding</keyword>
<name>A0ABP7Y5U3_9SPHI</name>
<comment type="catalytic activity">
    <reaction evidence="1">
        <text>ATP + protein L-histidine = ADP + protein N-phospho-L-histidine.</text>
        <dbReference type="EC" id="2.7.13.3"/>
    </reaction>
</comment>
<keyword evidence="9" id="KW-1133">Transmembrane helix</keyword>
<feature type="transmembrane region" description="Helical" evidence="9">
    <location>
        <begin position="277"/>
        <end position="298"/>
    </location>
</feature>
<dbReference type="InterPro" id="IPR050482">
    <property type="entry name" value="Sensor_HK_TwoCompSys"/>
</dbReference>
<evidence type="ECO:0000256" key="2">
    <source>
        <dbReference type="ARBA" id="ARBA00012438"/>
    </source>
</evidence>
<gene>
    <name evidence="11" type="ORF">GCM10022216_01160</name>
</gene>
<evidence type="ECO:0000256" key="6">
    <source>
        <dbReference type="ARBA" id="ARBA00022777"/>
    </source>
</evidence>
<dbReference type="Gene3D" id="2.60.40.2380">
    <property type="match status" value="1"/>
</dbReference>
<keyword evidence="12" id="KW-1185">Reference proteome</keyword>
<evidence type="ECO:0000256" key="7">
    <source>
        <dbReference type="ARBA" id="ARBA00022840"/>
    </source>
</evidence>
<dbReference type="PANTHER" id="PTHR24421:SF10">
    <property type="entry name" value="NITRATE_NITRITE SENSOR PROTEIN NARQ"/>
    <property type="match status" value="1"/>
</dbReference>
<proteinExistence type="predicted"/>
<dbReference type="SMART" id="SM00387">
    <property type="entry name" value="HATPase_c"/>
    <property type="match status" value="1"/>
</dbReference>
<organism evidence="11 12">
    <name type="scientific">Sphingobacterium kyonggiense</name>
    <dbReference type="NCBI Taxonomy" id="714075"/>
    <lineage>
        <taxon>Bacteria</taxon>
        <taxon>Pseudomonadati</taxon>
        <taxon>Bacteroidota</taxon>
        <taxon>Sphingobacteriia</taxon>
        <taxon>Sphingobacteriales</taxon>
        <taxon>Sphingobacteriaceae</taxon>
        <taxon>Sphingobacterium</taxon>
    </lineage>
</organism>
<dbReference type="SUPFAM" id="SSF55874">
    <property type="entry name" value="ATPase domain of HSP90 chaperone/DNA topoisomerase II/histidine kinase"/>
    <property type="match status" value="1"/>
</dbReference>
<evidence type="ECO:0000256" key="3">
    <source>
        <dbReference type="ARBA" id="ARBA00022553"/>
    </source>
</evidence>
<feature type="transmembrane region" description="Helical" evidence="9">
    <location>
        <begin position="246"/>
        <end position="265"/>
    </location>
</feature>
<dbReference type="Gene3D" id="3.30.565.10">
    <property type="entry name" value="Histidine kinase-like ATPase, C-terminal domain"/>
    <property type="match status" value="1"/>
</dbReference>
<evidence type="ECO:0000256" key="1">
    <source>
        <dbReference type="ARBA" id="ARBA00000085"/>
    </source>
</evidence>
<feature type="transmembrane region" description="Helical" evidence="9">
    <location>
        <begin position="369"/>
        <end position="389"/>
    </location>
</feature>
<comment type="caution">
    <text evidence="11">The sequence shown here is derived from an EMBL/GenBank/DDBJ whole genome shotgun (WGS) entry which is preliminary data.</text>
</comment>
<dbReference type="Gene3D" id="1.20.5.1930">
    <property type="match status" value="1"/>
</dbReference>
<keyword evidence="8" id="KW-0902">Two-component regulatory system</keyword>
<evidence type="ECO:0000256" key="5">
    <source>
        <dbReference type="ARBA" id="ARBA00022741"/>
    </source>
</evidence>
<feature type="transmembrane region" description="Helical" evidence="9">
    <location>
        <begin position="338"/>
        <end position="357"/>
    </location>
</feature>
<keyword evidence="7" id="KW-0067">ATP-binding</keyword>
<dbReference type="CDD" id="cd16917">
    <property type="entry name" value="HATPase_UhpB-NarQ-NarX-like"/>
    <property type="match status" value="1"/>
</dbReference>
<reference evidence="12" key="1">
    <citation type="journal article" date="2019" name="Int. J. Syst. Evol. Microbiol.">
        <title>The Global Catalogue of Microorganisms (GCM) 10K type strain sequencing project: providing services to taxonomists for standard genome sequencing and annotation.</title>
        <authorList>
            <consortium name="The Broad Institute Genomics Platform"/>
            <consortium name="The Broad Institute Genome Sequencing Center for Infectious Disease"/>
            <person name="Wu L."/>
            <person name="Ma J."/>
        </authorList>
    </citation>
    <scope>NUCLEOTIDE SEQUENCE [LARGE SCALE GENOMIC DNA]</scope>
    <source>
        <strain evidence="12">JCM 16704</strain>
    </source>
</reference>
<dbReference type="InterPro" id="IPR003594">
    <property type="entry name" value="HATPase_dom"/>
</dbReference>
<dbReference type="InterPro" id="IPR011712">
    <property type="entry name" value="Sig_transdc_His_kin_sub3_dim/P"/>
</dbReference>
<keyword evidence="9" id="KW-0812">Transmembrane</keyword>
<dbReference type="EMBL" id="BAAAZI010000001">
    <property type="protein sequence ID" value="GAA4131253.1"/>
    <property type="molecule type" value="Genomic_DNA"/>
</dbReference>
<evidence type="ECO:0000256" key="8">
    <source>
        <dbReference type="ARBA" id="ARBA00023012"/>
    </source>
</evidence>
<dbReference type="PROSITE" id="PS50109">
    <property type="entry name" value="HIS_KIN"/>
    <property type="match status" value="1"/>
</dbReference>
<evidence type="ECO:0000259" key="10">
    <source>
        <dbReference type="PROSITE" id="PS50109"/>
    </source>
</evidence>
<feature type="transmembrane region" description="Helical" evidence="9">
    <location>
        <begin position="175"/>
        <end position="199"/>
    </location>
</feature>
<dbReference type="Pfam" id="PF07696">
    <property type="entry name" value="7TMR-DISMED2"/>
    <property type="match status" value="1"/>
</dbReference>
<dbReference type="InterPro" id="IPR005467">
    <property type="entry name" value="His_kinase_dom"/>
</dbReference>
<dbReference type="InterPro" id="IPR011622">
    <property type="entry name" value="7TMR_DISM_rcpt_extracell_dom2"/>
</dbReference>